<feature type="domain" description="BTB" evidence="1">
    <location>
        <begin position="53"/>
        <end position="160"/>
    </location>
</feature>
<comment type="caution">
    <text evidence="2">The sequence shown here is derived from an EMBL/GenBank/DDBJ whole genome shotgun (WGS) entry which is preliminary data.</text>
</comment>
<accession>A0A8H5B9F8</accession>
<evidence type="ECO:0000259" key="1">
    <source>
        <dbReference type="Pfam" id="PF00651"/>
    </source>
</evidence>
<gene>
    <name evidence="2" type="ORF">D9611_014105</name>
</gene>
<evidence type="ECO:0000313" key="3">
    <source>
        <dbReference type="Proteomes" id="UP000541558"/>
    </source>
</evidence>
<sequence length="356" mass="39960">MGRKAPLQPRGLHRPDIYRSPVRWQDKLSLLTLRFPALLTMINQPGQGTQTKSSFYWDHVIIEVERTLVRVPRQGLIEASPIFADLFTLPPGGRQEGDTDSEPIRLDGVKKVDFEALLKVVFPTSANITSGTFDLTKKEWLGAMKLAAMWEMGHIRLHAIQVLSASMTPAEKVTHGLEHGIGRWVRDGVKGLVEDCQISLEDLLSVGADAASRILWIRQKTSSLSGDGSSTRRWEFGLASLKCLHCDADFCPPTVGAHTLRFQCGACQFPQDYVDMRLLYTEKIKTIPGRENEFEVHPFDLRCSECARCPLPSLASIVDRCYSCPQKGKKCMIKLTMTRPSVDEMIMELFPTEVDE</sequence>
<reference evidence="2 3" key="1">
    <citation type="journal article" date="2020" name="ISME J.">
        <title>Uncovering the hidden diversity of litter-decomposition mechanisms in mushroom-forming fungi.</title>
        <authorList>
            <person name="Floudas D."/>
            <person name="Bentzer J."/>
            <person name="Ahren D."/>
            <person name="Johansson T."/>
            <person name="Persson P."/>
            <person name="Tunlid A."/>
        </authorList>
    </citation>
    <scope>NUCLEOTIDE SEQUENCE [LARGE SCALE GENOMIC DNA]</scope>
    <source>
        <strain evidence="2 3">CBS 175.51</strain>
    </source>
</reference>
<dbReference type="Pfam" id="PF00651">
    <property type="entry name" value="BTB"/>
    <property type="match status" value="1"/>
</dbReference>
<dbReference type="Proteomes" id="UP000541558">
    <property type="component" value="Unassembled WGS sequence"/>
</dbReference>
<dbReference type="InterPro" id="IPR000210">
    <property type="entry name" value="BTB/POZ_dom"/>
</dbReference>
<organism evidence="2 3">
    <name type="scientific">Ephemerocybe angulata</name>
    <dbReference type="NCBI Taxonomy" id="980116"/>
    <lineage>
        <taxon>Eukaryota</taxon>
        <taxon>Fungi</taxon>
        <taxon>Dikarya</taxon>
        <taxon>Basidiomycota</taxon>
        <taxon>Agaricomycotina</taxon>
        <taxon>Agaricomycetes</taxon>
        <taxon>Agaricomycetidae</taxon>
        <taxon>Agaricales</taxon>
        <taxon>Agaricineae</taxon>
        <taxon>Psathyrellaceae</taxon>
        <taxon>Ephemerocybe</taxon>
    </lineage>
</organism>
<dbReference type="SUPFAM" id="SSF54695">
    <property type="entry name" value="POZ domain"/>
    <property type="match status" value="1"/>
</dbReference>
<dbReference type="InterPro" id="IPR011333">
    <property type="entry name" value="SKP1/BTB/POZ_sf"/>
</dbReference>
<evidence type="ECO:0000313" key="2">
    <source>
        <dbReference type="EMBL" id="KAF5319116.1"/>
    </source>
</evidence>
<keyword evidence="3" id="KW-1185">Reference proteome</keyword>
<protein>
    <recommendedName>
        <fullName evidence="1">BTB domain-containing protein</fullName>
    </recommendedName>
</protein>
<dbReference type="AlphaFoldDB" id="A0A8H5B9F8"/>
<proteinExistence type="predicted"/>
<dbReference type="OrthoDB" id="3199068at2759"/>
<name>A0A8H5B9F8_9AGAR</name>
<dbReference type="EMBL" id="JAACJK010000174">
    <property type="protein sequence ID" value="KAF5319116.1"/>
    <property type="molecule type" value="Genomic_DNA"/>
</dbReference>
<dbReference type="Gene3D" id="3.30.710.10">
    <property type="entry name" value="Potassium Channel Kv1.1, Chain A"/>
    <property type="match status" value="1"/>
</dbReference>